<feature type="domain" description="ABC transporter" evidence="5">
    <location>
        <begin position="5"/>
        <end position="248"/>
    </location>
</feature>
<dbReference type="Gene3D" id="3.40.50.300">
    <property type="entry name" value="P-loop containing nucleotide triphosphate hydrolases"/>
    <property type="match status" value="2"/>
</dbReference>
<dbReference type="Pfam" id="PF08352">
    <property type="entry name" value="oligo_HPY"/>
    <property type="match status" value="2"/>
</dbReference>
<dbReference type="GO" id="GO:0055085">
    <property type="term" value="P:transmembrane transport"/>
    <property type="evidence" value="ECO:0007669"/>
    <property type="project" value="UniProtKB-ARBA"/>
</dbReference>
<evidence type="ECO:0000256" key="4">
    <source>
        <dbReference type="ARBA" id="ARBA00022840"/>
    </source>
</evidence>
<dbReference type="GO" id="GO:0015833">
    <property type="term" value="P:peptide transport"/>
    <property type="evidence" value="ECO:0007669"/>
    <property type="project" value="InterPro"/>
</dbReference>
<dbReference type="InterPro" id="IPR050319">
    <property type="entry name" value="ABC_transp_ATP-bind"/>
</dbReference>
<dbReference type="RefSeq" id="WP_104476585.1">
    <property type="nucleotide sequence ID" value="NZ_CP154825.1"/>
</dbReference>
<dbReference type="InterPro" id="IPR027417">
    <property type="entry name" value="P-loop_NTPase"/>
</dbReference>
<accession>A0A2S6H1P6</accession>
<evidence type="ECO:0000313" key="6">
    <source>
        <dbReference type="EMBL" id="PPK71418.1"/>
    </source>
</evidence>
<dbReference type="AlphaFoldDB" id="A0A2S6H1P6"/>
<dbReference type="PROSITE" id="PS00211">
    <property type="entry name" value="ABC_TRANSPORTER_1"/>
    <property type="match status" value="1"/>
</dbReference>
<comment type="caution">
    <text evidence="6">The sequence shown here is derived from an EMBL/GenBank/DDBJ whole genome shotgun (WGS) entry which is preliminary data.</text>
</comment>
<keyword evidence="4 6" id="KW-0067">ATP-binding</keyword>
<dbReference type="PANTHER" id="PTHR43776">
    <property type="entry name" value="TRANSPORT ATP-BINDING PROTEIN"/>
    <property type="match status" value="1"/>
</dbReference>
<dbReference type="PROSITE" id="PS50893">
    <property type="entry name" value="ABC_TRANSPORTER_2"/>
    <property type="match status" value="2"/>
</dbReference>
<gene>
    <name evidence="6" type="ORF">CLV40_101608</name>
</gene>
<reference evidence="6 7" key="1">
    <citation type="submission" date="2018-02" db="EMBL/GenBank/DDBJ databases">
        <title>Genomic Encyclopedia of Archaeal and Bacterial Type Strains, Phase II (KMG-II): from individual species to whole genera.</title>
        <authorList>
            <person name="Goeker M."/>
        </authorList>
    </citation>
    <scope>NUCLEOTIDE SEQUENCE [LARGE SCALE GENOMIC DNA]</scope>
    <source>
        <strain evidence="6 7">YU 961-1</strain>
    </source>
</reference>
<evidence type="ECO:0000259" key="5">
    <source>
        <dbReference type="PROSITE" id="PS50893"/>
    </source>
</evidence>
<dbReference type="NCBIfam" id="NF008453">
    <property type="entry name" value="PRK11308.1"/>
    <property type="match status" value="2"/>
</dbReference>
<keyword evidence="3" id="KW-0547">Nucleotide-binding</keyword>
<dbReference type="OrthoDB" id="3169708at2"/>
<dbReference type="SMART" id="SM00382">
    <property type="entry name" value="AAA"/>
    <property type="match status" value="2"/>
</dbReference>
<keyword evidence="7" id="KW-1185">Reference proteome</keyword>
<dbReference type="InterPro" id="IPR003593">
    <property type="entry name" value="AAA+_ATPase"/>
</dbReference>
<sequence length="534" mass="57037">MSPLVRVRDLVVAFGGRPAVRGVSFDVERGQVVALVGESGSGKSVTARSLLGLCGRGAVVEADELAFDGLDLRSLGERQWRGLRGRRVGLVAQDALGSLDPLRRVGAEVAEPLREHRIVDRVRPEVLRLLADAGVPEPEVRERQWSHQLSGGLRQRALIATALAARPELLIADEPTTALDATVQKQVLGLLRAKAAAGTALLLISHDLAVVADLADYVHVMKDGAVVEHGVPADVLTNPRHPYTRALLNAVPTAERRGRGLSGTIPALDQPDRRVPGRELITVTDVVKRYRVRGRPPITAAAGVSFTVRAGETLGIVGESGSGKSTVGRMLLGLVAPDSGAVEFDGVPWSARAGAERRAARRRIQMIYQDPLASFDPRYTGRQIVTEANPDPERVAELLRLVGLAESQVDRPARELSGGQRQRLAIARALAADPAVIVCDEPVSALDVSIQAQVLDVLVDAQRRLGVAYVFISHDLGVVHHIADRVLVMRDGAVVESGSATAVLAEPRHQYTKDLVAAVPGTVLRQAQSVLKPG</sequence>
<dbReference type="Pfam" id="PF00005">
    <property type="entry name" value="ABC_tran"/>
    <property type="match status" value="2"/>
</dbReference>
<protein>
    <submittedName>
        <fullName evidence="6">Peptide/nickel transport system ATP-binding protein</fullName>
    </submittedName>
</protein>
<evidence type="ECO:0000256" key="3">
    <source>
        <dbReference type="ARBA" id="ARBA00022741"/>
    </source>
</evidence>
<dbReference type="GO" id="GO:0016887">
    <property type="term" value="F:ATP hydrolysis activity"/>
    <property type="evidence" value="ECO:0007669"/>
    <property type="project" value="InterPro"/>
</dbReference>
<proteinExistence type="inferred from homology"/>
<dbReference type="PANTHER" id="PTHR43776:SF7">
    <property type="entry name" value="D,D-DIPEPTIDE TRANSPORT ATP-BINDING PROTEIN DDPF-RELATED"/>
    <property type="match status" value="1"/>
</dbReference>
<comment type="similarity">
    <text evidence="1">Belongs to the ABC transporter superfamily.</text>
</comment>
<dbReference type="SUPFAM" id="SSF52540">
    <property type="entry name" value="P-loop containing nucleoside triphosphate hydrolases"/>
    <property type="match status" value="2"/>
</dbReference>
<evidence type="ECO:0000256" key="2">
    <source>
        <dbReference type="ARBA" id="ARBA00022448"/>
    </source>
</evidence>
<feature type="domain" description="ABC transporter" evidence="5">
    <location>
        <begin position="281"/>
        <end position="516"/>
    </location>
</feature>
<dbReference type="InterPro" id="IPR003439">
    <property type="entry name" value="ABC_transporter-like_ATP-bd"/>
</dbReference>
<name>A0A2S6H1P6_9PSEU</name>
<evidence type="ECO:0000313" key="7">
    <source>
        <dbReference type="Proteomes" id="UP000239203"/>
    </source>
</evidence>
<keyword evidence="2" id="KW-0813">Transport</keyword>
<dbReference type="Proteomes" id="UP000239203">
    <property type="component" value="Unassembled WGS sequence"/>
</dbReference>
<dbReference type="CDD" id="cd03257">
    <property type="entry name" value="ABC_NikE_OppD_transporters"/>
    <property type="match status" value="2"/>
</dbReference>
<evidence type="ECO:0000256" key="1">
    <source>
        <dbReference type="ARBA" id="ARBA00005417"/>
    </source>
</evidence>
<dbReference type="InterPro" id="IPR013563">
    <property type="entry name" value="Oligopep_ABC_C"/>
</dbReference>
<organism evidence="6 7">
    <name type="scientific">Actinokineospora auranticolor</name>
    <dbReference type="NCBI Taxonomy" id="155976"/>
    <lineage>
        <taxon>Bacteria</taxon>
        <taxon>Bacillati</taxon>
        <taxon>Actinomycetota</taxon>
        <taxon>Actinomycetes</taxon>
        <taxon>Pseudonocardiales</taxon>
        <taxon>Pseudonocardiaceae</taxon>
        <taxon>Actinokineospora</taxon>
    </lineage>
</organism>
<dbReference type="EMBL" id="PTIX01000001">
    <property type="protein sequence ID" value="PPK71418.1"/>
    <property type="molecule type" value="Genomic_DNA"/>
</dbReference>
<dbReference type="GO" id="GO:0005524">
    <property type="term" value="F:ATP binding"/>
    <property type="evidence" value="ECO:0007669"/>
    <property type="project" value="UniProtKB-KW"/>
</dbReference>
<dbReference type="InterPro" id="IPR017871">
    <property type="entry name" value="ABC_transporter-like_CS"/>
</dbReference>